<evidence type="ECO:0000259" key="1">
    <source>
        <dbReference type="PROSITE" id="PS50835"/>
    </source>
</evidence>
<dbReference type="Gene3D" id="2.60.40.10">
    <property type="entry name" value="Immunoglobulins"/>
    <property type="match status" value="1"/>
</dbReference>
<sequence length="114" mass="12941">QAWDRHKVTITQPVSQSVSLDDTVRLPCTLNGHNISDRTVRWLQQQTGNKPRYLLYYDSDSTIHQVTGVPDRFSGSKDSPQNVGYLTIKGVLLEDDADYYCAIWITEGHSDTLE</sequence>
<dbReference type="OrthoDB" id="6103117at2759"/>
<dbReference type="Ensembl" id="ENSLLET00000023393.1">
    <property type="protein sequence ID" value="ENSLLEP00000022527.1"/>
    <property type="gene ID" value="ENSLLEG00000014281.1"/>
</dbReference>
<dbReference type="Pfam" id="PF07686">
    <property type="entry name" value="V-set"/>
    <property type="match status" value="1"/>
</dbReference>
<dbReference type="PROSITE" id="PS50835">
    <property type="entry name" value="IG_LIKE"/>
    <property type="match status" value="1"/>
</dbReference>
<reference evidence="2" key="1">
    <citation type="submission" date="2025-08" db="UniProtKB">
        <authorList>
            <consortium name="Ensembl"/>
        </authorList>
    </citation>
    <scope>IDENTIFICATION</scope>
</reference>
<dbReference type="SUPFAM" id="SSF48726">
    <property type="entry name" value="Immunoglobulin"/>
    <property type="match status" value="1"/>
</dbReference>
<dbReference type="AlphaFoldDB" id="A0A8C5N5C7"/>
<evidence type="ECO:0000313" key="2">
    <source>
        <dbReference type="Ensembl" id="ENSLLEP00000022527.1"/>
    </source>
</evidence>
<dbReference type="InterPro" id="IPR036179">
    <property type="entry name" value="Ig-like_dom_sf"/>
</dbReference>
<evidence type="ECO:0000313" key="3">
    <source>
        <dbReference type="Proteomes" id="UP000694569"/>
    </source>
</evidence>
<dbReference type="InterPro" id="IPR013106">
    <property type="entry name" value="Ig_V-set"/>
</dbReference>
<dbReference type="Proteomes" id="UP000694569">
    <property type="component" value="Unplaced"/>
</dbReference>
<protein>
    <recommendedName>
        <fullName evidence="1">Ig-like domain-containing protein</fullName>
    </recommendedName>
</protein>
<dbReference type="InterPro" id="IPR007110">
    <property type="entry name" value="Ig-like_dom"/>
</dbReference>
<dbReference type="GeneTree" id="ENSGT00940000161517"/>
<dbReference type="InterPro" id="IPR050150">
    <property type="entry name" value="IgV_Light_Chain"/>
</dbReference>
<feature type="domain" description="Ig-like" evidence="1">
    <location>
        <begin position="6"/>
        <end position="103"/>
    </location>
</feature>
<dbReference type="SMART" id="SM00409">
    <property type="entry name" value="IG"/>
    <property type="match status" value="1"/>
</dbReference>
<name>A0A8C5N5C7_9ANUR</name>
<dbReference type="PANTHER" id="PTHR23267">
    <property type="entry name" value="IMMUNOGLOBULIN LIGHT CHAIN"/>
    <property type="match status" value="1"/>
</dbReference>
<dbReference type="SMART" id="SM00406">
    <property type="entry name" value="IGv"/>
    <property type="match status" value="1"/>
</dbReference>
<dbReference type="InterPro" id="IPR013783">
    <property type="entry name" value="Ig-like_fold"/>
</dbReference>
<proteinExistence type="predicted"/>
<reference evidence="2" key="2">
    <citation type="submission" date="2025-09" db="UniProtKB">
        <authorList>
            <consortium name="Ensembl"/>
        </authorList>
    </citation>
    <scope>IDENTIFICATION</scope>
</reference>
<accession>A0A8C5N5C7</accession>
<keyword evidence="3" id="KW-1185">Reference proteome</keyword>
<organism evidence="2 3">
    <name type="scientific">Leptobrachium leishanense</name>
    <name type="common">Leishan spiny toad</name>
    <dbReference type="NCBI Taxonomy" id="445787"/>
    <lineage>
        <taxon>Eukaryota</taxon>
        <taxon>Metazoa</taxon>
        <taxon>Chordata</taxon>
        <taxon>Craniata</taxon>
        <taxon>Vertebrata</taxon>
        <taxon>Euteleostomi</taxon>
        <taxon>Amphibia</taxon>
        <taxon>Batrachia</taxon>
        <taxon>Anura</taxon>
        <taxon>Pelobatoidea</taxon>
        <taxon>Megophryidae</taxon>
        <taxon>Leptobrachium</taxon>
    </lineage>
</organism>
<dbReference type="InterPro" id="IPR003599">
    <property type="entry name" value="Ig_sub"/>
</dbReference>